<evidence type="ECO:0000313" key="1">
    <source>
        <dbReference type="EMBL" id="SFA94449.1"/>
    </source>
</evidence>
<proteinExistence type="predicted"/>
<dbReference type="AlphaFoldDB" id="A0A1I0X0D6"/>
<dbReference type="STRING" id="988821.SAMN05421867_10434"/>
<reference evidence="1 2" key="1">
    <citation type="submission" date="2016-10" db="EMBL/GenBank/DDBJ databases">
        <authorList>
            <person name="de Groot N.N."/>
        </authorList>
    </citation>
    <scope>NUCLEOTIDE SEQUENCE [LARGE SCALE GENOMIC DNA]</scope>
    <source>
        <strain evidence="1 2">CGMCC 4.6945</strain>
    </source>
</reference>
<accession>A0A1I0X0D6</accession>
<keyword evidence="2" id="KW-1185">Reference proteome</keyword>
<dbReference type="RefSeq" id="WP_175499321.1">
    <property type="nucleotide sequence ID" value="NZ_BONM01000015.1"/>
</dbReference>
<protein>
    <submittedName>
        <fullName evidence="1">Glycosyltransferase involved in cell wall bisynthesis</fullName>
    </submittedName>
</protein>
<name>A0A1I0X0D6_9CELL</name>
<evidence type="ECO:0000313" key="2">
    <source>
        <dbReference type="Proteomes" id="UP000199012"/>
    </source>
</evidence>
<dbReference type="Pfam" id="PF13692">
    <property type="entry name" value="Glyco_trans_1_4"/>
    <property type="match status" value="1"/>
</dbReference>
<dbReference type="GO" id="GO:0016740">
    <property type="term" value="F:transferase activity"/>
    <property type="evidence" value="ECO:0007669"/>
    <property type="project" value="UniProtKB-KW"/>
</dbReference>
<dbReference type="Gene3D" id="3.40.50.2000">
    <property type="entry name" value="Glycogen Phosphorylase B"/>
    <property type="match status" value="1"/>
</dbReference>
<dbReference type="Proteomes" id="UP000199012">
    <property type="component" value="Unassembled WGS sequence"/>
</dbReference>
<organism evidence="1 2">
    <name type="scientific">Cellulomonas marina</name>
    <dbReference type="NCBI Taxonomy" id="988821"/>
    <lineage>
        <taxon>Bacteria</taxon>
        <taxon>Bacillati</taxon>
        <taxon>Actinomycetota</taxon>
        <taxon>Actinomycetes</taxon>
        <taxon>Micrococcales</taxon>
        <taxon>Cellulomonadaceae</taxon>
        <taxon>Cellulomonas</taxon>
    </lineage>
</organism>
<dbReference type="EMBL" id="FOKA01000004">
    <property type="protein sequence ID" value="SFA94449.1"/>
    <property type="molecule type" value="Genomic_DNA"/>
</dbReference>
<gene>
    <name evidence="1" type="ORF">SAMN05421867_10434</name>
</gene>
<dbReference type="SUPFAM" id="SSF53756">
    <property type="entry name" value="UDP-Glycosyltransferase/glycogen phosphorylase"/>
    <property type="match status" value="1"/>
</dbReference>
<keyword evidence="1" id="KW-0808">Transferase</keyword>
<sequence length="356" mass="37923">MIKVAVANEYNLRDNVPRFHEGRYARHLLFGVQRLVGPEFAVRFVGERLPGRLGADRRLRALATNLRALAACLPGPGRADVVYATHTWTAVLPGLVKRLTGRPRRLVTIVHGLPGSVRSRPGLFGQVFGAHDALVFLSPTDLAAVRPGLRPGQDAFLAPWGPSEEWGHVDADVSSAHLRPSGAPDEPFVFAIGKSKRDWATLAAAQRLAGFPLVVVAGPRCEVEPSPRVAVHQPSPGTGEALPLDEVLALYRDARVLVLPLVEDPSLNGSTALVEALASGSRVVMTATRAMAGFADLYPGWVLTAPPGDAAALADAITRALTEPLPAPRPVLPTAERFEAKVLAVLTGRRSDEVTG</sequence>